<dbReference type="UniPathway" id="UPA00602">
    <property type="reaction ID" value="UER00658"/>
</dbReference>
<feature type="binding site" evidence="5">
    <location>
        <position position="156"/>
    </location>
    <ligand>
        <name>xanthine</name>
        <dbReference type="ChEBI" id="CHEBI:17712"/>
    </ligand>
</feature>
<name>A0A6A0BAY5_9LACT</name>
<dbReference type="EC" id="2.4.2.22" evidence="5 6"/>
<comment type="subcellular location">
    <subcellularLocation>
        <location evidence="5">Cytoplasm</location>
    </subcellularLocation>
</comment>
<comment type="function">
    <text evidence="5">Converts the preformed base xanthine, a product of nucleic acid breakdown, to xanthosine 5'-monophosphate (XMP), so it can be reused for RNA or DNA synthesis.</text>
</comment>
<accession>A0A6A0BAY5</accession>
<feature type="binding site" evidence="5">
    <location>
        <position position="27"/>
    </location>
    <ligand>
        <name>xanthine</name>
        <dbReference type="ChEBI" id="CHEBI:17712"/>
    </ligand>
</feature>
<dbReference type="GO" id="GO:0046110">
    <property type="term" value="P:xanthine metabolic process"/>
    <property type="evidence" value="ECO:0007669"/>
    <property type="project" value="UniProtKB-UniRule"/>
</dbReference>
<evidence type="ECO:0000256" key="4">
    <source>
        <dbReference type="ARBA" id="ARBA00022726"/>
    </source>
</evidence>
<evidence type="ECO:0000256" key="2">
    <source>
        <dbReference type="ARBA" id="ARBA00022676"/>
    </source>
</evidence>
<comment type="subunit">
    <text evidence="5">Homodimer.</text>
</comment>
<dbReference type="PANTHER" id="PTHR43864:SF1">
    <property type="entry name" value="XANTHINE PHOSPHORIBOSYLTRANSFERASE"/>
    <property type="match status" value="1"/>
</dbReference>
<evidence type="ECO:0000256" key="1">
    <source>
        <dbReference type="ARBA" id="ARBA00022490"/>
    </source>
</evidence>
<organism evidence="8 9">
    <name type="scientific">Pseudolactococcus insecticola</name>
    <dbReference type="NCBI Taxonomy" id="2709158"/>
    <lineage>
        <taxon>Bacteria</taxon>
        <taxon>Bacillati</taxon>
        <taxon>Bacillota</taxon>
        <taxon>Bacilli</taxon>
        <taxon>Lactobacillales</taxon>
        <taxon>Streptococcaceae</taxon>
        <taxon>Pseudolactococcus</taxon>
    </lineage>
</organism>
<dbReference type="Pfam" id="PF00156">
    <property type="entry name" value="Pribosyltran"/>
    <property type="match status" value="1"/>
</dbReference>
<feature type="binding site" evidence="5">
    <location>
        <begin position="128"/>
        <end position="132"/>
    </location>
    <ligand>
        <name>5-phospho-alpha-D-ribose 1-diphosphate</name>
        <dbReference type="ChEBI" id="CHEBI:58017"/>
    </ligand>
</feature>
<dbReference type="GO" id="GO:0006166">
    <property type="term" value="P:purine ribonucleoside salvage"/>
    <property type="evidence" value="ECO:0007669"/>
    <property type="project" value="UniProtKB-KW"/>
</dbReference>
<evidence type="ECO:0000256" key="5">
    <source>
        <dbReference type="HAMAP-Rule" id="MF_01184"/>
    </source>
</evidence>
<dbReference type="SUPFAM" id="SSF53271">
    <property type="entry name" value="PRTase-like"/>
    <property type="match status" value="1"/>
</dbReference>
<dbReference type="NCBIfam" id="TIGR01744">
    <property type="entry name" value="XPRTase"/>
    <property type="match status" value="1"/>
</dbReference>
<reference evidence="8 9" key="1">
    <citation type="submission" date="2020-02" db="EMBL/GenBank/DDBJ databases">
        <title>Draft genome sequence of Lactococcus sp. Hs20B0-1.</title>
        <authorList>
            <person name="Noda S."/>
            <person name="Yuki M."/>
            <person name="Ohkuma M."/>
        </authorList>
    </citation>
    <scope>NUCLEOTIDE SEQUENCE [LARGE SCALE GENOMIC DNA]</scope>
    <source>
        <strain evidence="8 9">Hs20B0-1</strain>
    </source>
</reference>
<dbReference type="GO" id="GO:0032265">
    <property type="term" value="P:XMP salvage"/>
    <property type="evidence" value="ECO:0007669"/>
    <property type="project" value="UniProtKB-UniRule"/>
</dbReference>
<keyword evidence="1 5" id="KW-0963">Cytoplasm</keyword>
<dbReference type="CDD" id="cd06223">
    <property type="entry name" value="PRTases_typeI"/>
    <property type="match status" value="1"/>
</dbReference>
<gene>
    <name evidence="5 8" type="primary">xpt</name>
    <name evidence="8" type="ORF">Hs20B_13550</name>
</gene>
<comment type="pathway">
    <text evidence="5">Purine metabolism; XMP biosynthesis via salvage pathway; XMP from xanthine: step 1/1.</text>
</comment>
<dbReference type="RefSeq" id="WP_172356973.1">
    <property type="nucleotide sequence ID" value="NZ_BLLH01000007.1"/>
</dbReference>
<evidence type="ECO:0000256" key="6">
    <source>
        <dbReference type="NCBIfam" id="TIGR01744"/>
    </source>
</evidence>
<evidence type="ECO:0000313" key="9">
    <source>
        <dbReference type="Proteomes" id="UP000475928"/>
    </source>
</evidence>
<keyword evidence="9" id="KW-1185">Reference proteome</keyword>
<dbReference type="HAMAP" id="MF_01184">
    <property type="entry name" value="XPRTase"/>
    <property type="match status" value="1"/>
</dbReference>
<dbReference type="InterPro" id="IPR050118">
    <property type="entry name" value="Pur/Pyrimidine_PRTase"/>
</dbReference>
<sequence>MEELVARIKQDGTVLGDDILKVDSFLTHQVDPKLMRQIGRVFAAKFADAGITKVVTIEASGNVPAAYVAEALDVPMIFAKKAKNVTMTDELLTADVYSFTKKITSTVQISRKFLLETDKVLVIDDFLANGQAALGLIKILHEAGAQVAGIGIVIEKSFQTGRGLVEETGIPVFSLARIAGFDAGEVVFAEADL</sequence>
<dbReference type="GO" id="GO:0005737">
    <property type="term" value="C:cytoplasm"/>
    <property type="evidence" value="ECO:0007669"/>
    <property type="project" value="UniProtKB-SubCell"/>
</dbReference>
<feature type="domain" description="Phosphoribosyltransferase" evidence="7">
    <location>
        <begin position="32"/>
        <end position="157"/>
    </location>
</feature>
<dbReference type="InterPro" id="IPR010079">
    <property type="entry name" value="Xanthine_PRibTrfase"/>
</dbReference>
<dbReference type="InterPro" id="IPR029057">
    <property type="entry name" value="PRTase-like"/>
</dbReference>
<comment type="caution">
    <text evidence="8">The sequence shown here is derived from an EMBL/GenBank/DDBJ whole genome shotgun (WGS) entry which is preliminary data.</text>
</comment>
<keyword evidence="2 5" id="KW-0328">Glycosyltransferase</keyword>
<evidence type="ECO:0000256" key="3">
    <source>
        <dbReference type="ARBA" id="ARBA00022679"/>
    </source>
</evidence>
<comment type="catalytic activity">
    <reaction evidence="5">
        <text>XMP + diphosphate = xanthine + 5-phospho-alpha-D-ribose 1-diphosphate</text>
        <dbReference type="Rhea" id="RHEA:10800"/>
        <dbReference type="ChEBI" id="CHEBI:17712"/>
        <dbReference type="ChEBI" id="CHEBI:33019"/>
        <dbReference type="ChEBI" id="CHEBI:57464"/>
        <dbReference type="ChEBI" id="CHEBI:58017"/>
        <dbReference type="EC" id="2.4.2.22"/>
    </reaction>
</comment>
<dbReference type="Gene3D" id="3.40.50.2020">
    <property type="match status" value="1"/>
</dbReference>
<keyword evidence="4 5" id="KW-0660">Purine salvage</keyword>
<protein>
    <recommendedName>
        <fullName evidence="5 6">Xanthine phosphoribosyltransferase</fullName>
        <shortName evidence="5">XPRTase</shortName>
        <ecNumber evidence="5 6">2.4.2.22</ecNumber>
    </recommendedName>
</protein>
<keyword evidence="3 5" id="KW-0808">Transferase</keyword>
<proteinExistence type="inferred from homology"/>
<dbReference type="NCBIfam" id="NF006671">
    <property type="entry name" value="PRK09219.1"/>
    <property type="match status" value="1"/>
</dbReference>
<dbReference type="PANTHER" id="PTHR43864">
    <property type="entry name" value="HYPOXANTHINE/GUANINE PHOSPHORIBOSYLTRANSFERASE"/>
    <property type="match status" value="1"/>
</dbReference>
<dbReference type="EMBL" id="BLLH01000007">
    <property type="protein sequence ID" value="GFH40957.1"/>
    <property type="molecule type" value="Genomic_DNA"/>
</dbReference>
<dbReference type="Proteomes" id="UP000475928">
    <property type="component" value="Unassembled WGS sequence"/>
</dbReference>
<dbReference type="GO" id="GO:0000310">
    <property type="term" value="F:xanthine phosphoribosyltransferase activity"/>
    <property type="evidence" value="ECO:0007669"/>
    <property type="project" value="UniProtKB-UniRule"/>
</dbReference>
<feature type="binding site" evidence="5">
    <location>
        <position position="20"/>
    </location>
    <ligand>
        <name>xanthine</name>
        <dbReference type="ChEBI" id="CHEBI:17712"/>
    </ligand>
</feature>
<evidence type="ECO:0000259" key="7">
    <source>
        <dbReference type="Pfam" id="PF00156"/>
    </source>
</evidence>
<evidence type="ECO:0000313" key="8">
    <source>
        <dbReference type="EMBL" id="GFH40957.1"/>
    </source>
</evidence>
<comment type="similarity">
    <text evidence="5">Belongs to the purine/pyrimidine phosphoribosyltransferase family. Xpt subfamily.</text>
</comment>
<dbReference type="AlphaFoldDB" id="A0A6A0BAY5"/>
<dbReference type="InterPro" id="IPR000836">
    <property type="entry name" value="PRTase_dom"/>
</dbReference>